<gene>
    <name evidence="1" type="ORF">EVAR_20746_1</name>
</gene>
<organism evidence="1 2">
    <name type="scientific">Eumeta variegata</name>
    <name type="common">Bagworm moth</name>
    <name type="synonym">Eumeta japonica</name>
    <dbReference type="NCBI Taxonomy" id="151549"/>
    <lineage>
        <taxon>Eukaryota</taxon>
        <taxon>Metazoa</taxon>
        <taxon>Ecdysozoa</taxon>
        <taxon>Arthropoda</taxon>
        <taxon>Hexapoda</taxon>
        <taxon>Insecta</taxon>
        <taxon>Pterygota</taxon>
        <taxon>Neoptera</taxon>
        <taxon>Endopterygota</taxon>
        <taxon>Lepidoptera</taxon>
        <taxon>Glossata</taxon>
        <taxon>Ditrysia</taxon>
        <taxon>Tineoidea</taxon>
        <taxon>Psychidae</taxon>
        <taxon>Oiketicinae</taxon>
        <taxon>Eumeta</taxon>
    </lineage>
</organism>
<keyword evidence="2" id="KW-1185">Reference proteome</keyword>
<comment type="caution">
    <text evidence="1">The sequence shown here is derived from an EMBL/GenBank/DDBJ whole genome shotgun (WGS) entry which is preliminary data.</text>
</comment>
<evidence type="ECO:0000313" key="2">
    <source>
        <dbReference type="Proteomes" id="UP000299102"/>
    </source>
</evidence>
<sequence length="167" mass="18264">MPTGDYDRLFSATSRDGAYWGGWRRALSALTHWFAAPPQRKGCLISISLSYGFVQSLETSSLASNQEAKSLFGSYGVDLLTANHRTVFLSVVAERVRSPVAVQMCPARRYKRKADTIAVDRGVDSLVISRGAVHSIVAVEQDHSSGNIELARSSEIMECVRSLIAVE</sequence>
<dbReference type="AlphaFoldDB" id="A0A4C1V9G3"/>
<accession>A0A4C1V9G3</accession>
<proteinExistence type="predicted"/>
<dbReference type="EMBL" id="BGZK01000302">
    <property type="protein sequence ID" value="GBP35373.1"/>
    <property type="molecule type" value="Genomic_DNA"/>
</dbReference>
<evidence type="ECO:0000313" key="1">
    <source>
        <dbReference type="EMBL" id="GBP35373.1"/>
    </source>
</evidence>
<dbReference type="Proteomes" id="UP000299102">
    <property type="component" value="Unassembled WGS sequence"/>
</dbReference>
<reference evidence="1 2" key="1">
    <citation type="journal article" date="2019" name="Commun. Biol.">
        <title>The bagworm genome reveals a unique fibroin gene that provides high tensile strength.</title>
        <authorList>
            <person name="Kono N."/>
            <person name="Nakamura H."/>
            <person name="Ohtoshi R."/>
            <person name="Tomita M."/>
            <person name="Numata K."/>
            <person name="Arakawa K."/>
        </authorList>
    </citation>
    <scope>NUCLEOTIDE SEQUENCE [LARGE SCALE GENOMIC DNA]</scope>
</reference>
<name>A0A4C1V9G3_EUMVA</name>
<protein>
    <submittedName>
        <fullName evidence="1">Uncharacterized protein</fullName>
    </submittedName>
</protein>